<evidence type="ECO:0000256" key="1">
    <source>
        <dbReference type="ARBA" id="ARBA00022516"/>
    </source>
</evidence>
<dbReference type="GO" id="GO:0006633">
    <property type="term" value="P:fatty acid biosynthetic process"/>
    <property type="evidence" value="ECO:0007669"/>
    <property type="project" value="UniProtKB-UniRule"/>
</dbReference>
<proteinExistence type="inferred from homology"/>
<comment type="function">
    <text evidence="10">Transfers the 4'-phosphopantetheine moiety from coenzyme A to a Ser of acyl-carrier-protein.</text>
</comment>
<dbReference type="RefSeq" id="WP_253480102.1">
    <property type="nucleotide sequence ID" value="NZ_JALJXV010000007.1"/>
</dbReference>
<evidence type="ECO:0000256" key="4">
    <source>
        <dbReference type="ARBA" id="ARBA00022832"/>
    </source>
</evidence>
<feature type="binding site" evidence="10">
    <location>
        <position position="58"/>
    </location>
    <ligand>
        <name>Mg(2+)</name>
        <dbReference type="ChEBI" id="CHEBI:18420"/>
    </ligand>
</feature>
<comment type="similarity">
    <text evidence="10">Belongs to the P-Pant transferase superfamily. AcpS family.</text>
</comment>
<keyword evidence="6 10" id="KW-0443">Lipid metabolism</keyword>
<comment type="caution">
    <text evidence="12">The sequence shown here is derived from an EMBL/GenBank/DDBJ whole genome shotgun (WGS) entry which is preliminary data.</text>
</comment>
<dbReference type="NCBIfam" id="TIGR00516">
    <property type="entry name" value="acpS"/>
    <property type="match status" value="1"/>
</dbReference>
<dbReference type="NCBIfam" id="TIGR00556">
    <property type="entry name" value="pantethn_trn"/>
    <property type="match status" value="1"/>
</dbReference>
<evidence type="ECO:0000313" key="13">
    <source>
        <dbReference type="Proteomes" id="UP001205843"/>
    </source>
</evidence>
<comment type="cofactor">
    <cofactor evidence="10">
        <name>Mg(2+)</name>
        <dbReference type="ChEBI" id="CHEBI:18420"/>
    </cofactor>
</comment>
<comment type="function">
    <text evidence="9">Transfers the 4'-phosphopantetheine moiety from coenzyme A to the 'Ser-36' of acyl-carrier-protein.</text>
</comment>
<comment type="catalytic activity">
    <reaction evidence="8 10">
        <text>apo-[ACP] + CoA = holo-[ACP] + adenosine 3',5'-bisphosphate + H(+)</text>
        <dbReference type="Rhea" id="RHEA:12068"/>
        <dbReference type="Rhea" id="RHEA-COMP:9685"/>
        <dbReference type="Rhea" id="RHEA-COMP:9690"/>
        <dbReference type="ChEBI" id="CHEBI:15378"/>
        <dbReference type="ChEBI" id="CHEBI:29999"/>
        <dbReference type="ChEBI" id="CHEBI:57287"/>
        <dbReference type="ChEBI" id="CHEBI:58343"/>
        <dbReference type="ChEBI" id="CHEBI:64479"/>
        <dbReference type="EC" id="2.7.8.7"/>
    </reaction>
</comment>
<accession>A0AAE3G7N6</accession>
<reference evidence="12" key="1">
    <citation type="submission" date="2022-03" db="EMBL/GenBank/DDBJ databases">
        <title>Genomic Encyclopedia of Type Strains, Phase III (KMG-III): the genomes of soil and plant-associated and newly described type strains.</title>
        <authorList>
            <person name="Whitman W."/>
        </authorList>
    </citation>
    <scope>NUCLEOTIDE SEQUENCE</scope>
    <source>
        <strain evidence="12">ANL 6-2</strain>
    </source>
</reference>
<evidence type="ECO:0000256" key="6">
    <source>
        <dbReference type="ARBA" id="ARBA00023098"/>
    </source>
</evidence>
<evidence type="ECO:0000259" key="11">
    <source>
        <dbReference type="Pfam" id="PF01648"/>
    </source>
</evidence>
<dbReference type="EC" id="2.7.8.7" evidence="10"/>
<evidence type="ECO:0000256" key="5">
    <source>
        <dbReference type="ARBA" id="ARBA00022842"/>
    </source>
</evidence>
<dbReference type="AlphaFoldDB" id="A0AAE3G7N6"/>
<dbReference type="InterPro" id="IPR004568">
    <property type="entry name" value="Ppantetheine-prot_Trfase_dom"/>
</dbReference>
<dbReference type="Proteomes" id="UP001205843">
    <property type="component" value="Unassembled WGS sequence"/>
</dbReference>
<dbReference type="EMBL" id="JALJXV010000007">
    <property type="protein sequence ID" value="MCP1675898.1"/>
    <property type="molecule type" value="Genomic_DNA"/>
</dbReference>
<protein>
    <recommendedName>
        <fullName evidence="10">Holo-[acyl-carrier-protein] synthase</fullName>
        <shortName evidence="10">Holo-ACP synthase</shortName>
        <ecNumber evidence="10">2.7.8.7</ecNumber>
    </recommendedName>
    <alternativeName>
        <fullName evidence="10">4'-phosphopantetheinyl transferase AcpS</fullName>
    </alternativeName>
</protein>
<keyword evidence="3 10" id="KW-0479">Metal-binding</keyword>
<dbReference type="Gene3D" id="3.90.470.20">
    <property type="entry name" value="4'-phosphopantetheinyl transferase domain"/>
    <property type="match status" value="1"/>
</dbReference>
<dbReference type="FunFam" id="3.90.470.20:FF:000001">
    <property type="entry name" value="Holo-[acyl-carrier-protein] synthase"/>
    <property type="match status" value="1"/>
</dbReference>
<evidence type="ECO:0000313" key="12">
    <source>
        <dbReference type="EMBL" id="MCP1675898.1"/>
    </source>
</evidence>
<feature type="binding site" evidence="10">
    <location>
        <position position="9"/>
    </location>
    <ligand>
        <name>Mg(2+)</name>
        <dbReference type="ChEBI" id="CHEBI:18420"/>
    </ligand>
</feature>
<evidence type="ECO:0000256" key="9">
    <source>
        <dbReference type="ARBA" id="ARBA00054726"/>
    </source>
</evidence>
<dbReference type="InterPro" id="IPR008278">
    <property type="entry name" value="4-PPantetheinyl_Trfase_dom"/>
</dbReference>
<name>A0AAE3G7N6_9GAMM</name>
<dbReference type="SUPFAM" id="SSF56214">
    <property type="entry name" value="4'-phosphopantetheinyl transferase"/>
    <property type="match status" value="1"/>
</dbReference>
<keyword evidence="5 10" id="KW-0460">Magnesium</keyword>
<keyword evidence="7 10" id="KW-0275">Fatty acid biosynthesis</keyword>
<dbReference type="GO" id="GO:0005737">
    <property type="term" value="C:cytoplasm"/>
    <property type="evidence" value="ECO:0007669"/>
    <property type="project" value="UniProtKB-SubCell"/>
</dbReference>
<evidence type="ECO:0000256" key="2">
    <source>
        <dbReference type="ARBA" id="ARBA00022679"/>
    </source>
</evidence>
<dbReference type="InterPro" id="IPR037143">
    <property type="entry name" value="4-PPantetheinyl_Trfase_dom_sf"/>
</dbReference>
<gene>
    <name evidence="10" type="primary">acpS</name>
    <name evidence="12" type="ORF">J2T57_003053</name>
</gene>
<dbReference type="GO" id="GO:0008897">
    <property type="term" value="F:holo-[acyl-carrier-protein] synthase activity"/>
    <property type="evidence" value="ECO:0007669"/>
    <property type="project" value="UniProtKB-UniRule"/>
</dbReference>
<evidence type="ECO:0000256" key="10">
    <source>
        <dbReference type="HAMAP-Rule" id="MF_00101"/>
    </source>
</evidence>
<comment type="subcellular location">
    <subcellularLocation>
        <location evidence="10">Cytoplasm</location>
    </subcellularLocation>
</comment>
<evidence type="ECO:0000256" key="8">
    <source>
        <dbReference type="ARBA" id="ARBA00050875"/>
    </source>
</evidence>
<dbReference type="Pfam" id="PF01648">
    <property type="entry name" value="ACPS"/>
    <property type="match status" value="1"/>
</dbReference>
<evidence type="ECO:0000256" key="3">
    <source>
        <dbReference type="ARBA" id="ARBA00022723"/>
    </source>
</evidence>
<dbReference type="HAMAP" id="MF_00101">
    <property type="entry name" value="AcpS"/>
    <property type="match status" value="1"/>
</dbReference>
<keyword evidence="1 10" id="KW-0444">Lipid biosynthesis</keyword>
<keyword evidence="13" id="KW-1185">Reference proteome</keyword>
<keyword evidence="4 10" id="KW-0276">Fatty acid metabolism</keyword>
<keyword evidence="2 10" id="KW-0808">Transferase</keyword>
<evidence type="ECO:0000256" key="7">
    <source>
        <dbReference type="ARBA" id="ARBA00023160"/>
    </source>
</evidence>
<organism evidence="12 13">
    <name type="scientific">Natronocella acetinitrilica</name>
    <dbReference type="NCBI Taxonomy" id="414046"/>
    <lineage>
        <taxon>Bacteria</taxon>
        <taxon>Pseudomonadati</taxon>
        <taxon>Pseudomonadota</taxon>
        <taxon>Gammaproteobacteria</taxon>
        <taxon>Chromatiales</taxon>
        <taxon>Ectothiorhodospiraceae</taxon>
        <taxon>Natronocella</taxon>
    </lineage>
</organism>
<dbReference type="InterPro" id="IPR002582">
    <property type="entry name" value="ACPS"/>
</dbReference>
<sequence length="138" mass="14559">MSIVGVGTDLVAIHRIAAAMERHGERFARRVLADAEVEQWLHRGKTAAFLAKRFAAKEALSKALGCGIGAQVGFHDIHISSDGSGAPALILSGAGLEHARSKGVVACHLSLSDERDYALAYVVLEGRVANTSVPDQDT</sequence>
<keyword evidence="10" id="KW-0963">Cytoplasm</keyword>
<feature type="domain" description="4'-phosphopantetheinyl transferase" evidence="11">
    <location>
        <begin position="5"/>
        <end position="121"/>
    </location>
</feature>
<dbReference type="GO" id="GO:0000287">
    <property type="term" value="F:magnesium ion binding"/>
    <property type="evidence" value="ECO:0007669"/>
    <property type="project" value="UniProtKB-UniRule"/>
</dbReference>